<keyword evidence="3" id="KW-1185">Reference proteome</keyword>
<dbReference type="PANTHER" id="PTHR12232:SF15">
    <property type="entry name" value="SH3 DOMAIN-BINDING GLUTAMIC ACID-RICH PROTEIN HOMOLOG"/>
    <property type="match status" value="1"/>
</dbReference>
<organism evidence="2 3">
    <name type="scientific">Sphaeramia orbicularis</name>
    <name type="common">orbiculate cardinalfish</name>
    <dbReference type="NCBI Taxonomy" id="375764"/>
    <lineage>
        <taxon>Eukaryota</taxon>
        <taxon>Metazoa</taxon>
        <taxon>Chordata</taxon>
        <taxon>Craniata</taxon>
        <taxon>Vertebrata</taxon>
        <taxon>Euteleostomi</taxon>
        <taxon>Actinopterygii</taxon>
        <taxon>Neopterygii</taxon>
        <taxon>Teleostei</taxon>
        <taxon>Neoteleostei</taxon>
        <taxon>Acanthomorphata</taxon>
        <taxon>Gobiaria</taxon>
        <taxon>Kurtiformes</taxon>
        <taxon>Apogonoidei</taxon>
        <taxon>Apogonidae</taxon>
        <taxon>Apogoninae</taxon>
        <taxon>Sphaeramia</taxon>
    </lineage>
</organism>
<dbReference type="InterPro" id="IPR051033">
    <property type="entry name" value="SH3BGR"/>
</dbReference>
<dbReference type="Proteomes" id="UP000472271">
    <property type="component" value="Chromosome 24"/>
</dbReference>
<sequence>MSVKVFYTSVSGSVEMKKRQERILSVLSSTGVTFDLIDISQDSANKEKMRRIAGNPTALAPQIANGDTYCGDFEAFENAIENGELQKFLKL</sequence>
<reference evidence="2" key="1">
    <citation type="submission" date="2019-06" db="EMBL/GenBank/DDBJ databases">
        <authorList>
            <consortium name="Wellcome Sanger Institute Data Sharing"/>
        </authorList>
    </citation>
    <scope>NUCLEOTIDE SEQUENCE [LARGE SCALE GENOMIC DNA]</scope>
</reference>
<evidence type="ECO:0000313" key="3">
    <source>
        <dbReference type="Proteomes" id="UP000472271"/>
    </source>
</evidence>
<name>A0A673BAW6_9TELE</name>
<accession>A0A673BAW6</accession>
<gene>
    <name evidence="2" type="primary">zgc:153284</name>
</gene>
<reference evidence="2" key="2">
    <citation type="submission" date="2025-08" db="UniProtKB">
        <authorList>
            <consortium name="Ensembl"/>
        </authorList>
    </citation>
    <scope>IDENTIFICATION</scope>
</reference>
<dbReference type="Gene3D" id="3.40.30.10">
    <property type="entry name" value="Glutaredoxin"/>
    <property type="match status" value="1"/>
</dbReference>
<dbReference type="AlphaFoldDB" id="A0A673BAW6"/>
<evidence type="ECO:0000313" key="2">
    <source>
        <dbReference type="Ensembl" id="ENSSORP00005037598.1"/>
    </source>
</evidence>
<reference evidence="2" key="3">
    <citation type="submission" date="2025-09" db="UniProtKB">
        <authorList>
            <consortium name="Ensembl"/>
        </authorList>
    </citation>
    <scope>IDENTIFICATION</scope>
</reference>
<dbReference type="PANTHER" id="PTHR12232">
    <property type="entry name" value="SH3 DOMAIN-BINDING GLUTAMIC ACID-RICH-LIKE PROTEIN"/>
    <property type="match status" value="1"/>
</dbReference>
<dbReference type="InterPro" id="IPR006993">
    <property type="entry name" value="Glut_rich_SH3-bd"/>
</dbReference>
<dbReference type="InterPro" id="IPR036249">
    <property type="entry name" value="Thioredoxin-like_sf"/>
</dbReference>
<comment type="similarity">
    <text evidence="1">Belongs to the SH3BGR family.</text>
</comment>
<dbReference type="InParanoid" id="A0A673BAW6"/>
<dbReference type="Ensembl" id="ENSSORT00005038578.1">
    <property type="protein sequence ID" value="ENSSORP00005037598.1"/>
    <property type="gene ID" value="ENSSORG00005017644.1"/>
</dbReference>
<evidence type="ECO:0000256" key="1">
    <source>
        <dbReference type="ARBA" id="ARBA00007764"/>
    </source>
</evidence>
<dbReference type="OrthoDB" id="9932926at2759"/>
<proteinExistence type="inferred from homology"/>
<dbReference type="PROSITE" id="PS51354">
    <property type="entry name" value="GLUTAREDOXIN_2"/>
    <property type="match status" value="1"/>
</dbReference>
<dbReference type="SUPFAM" id="SSF52833">
    <property type="entry name" value="Thioredoxin-like"/>
    <property type="match status" value="1"/>
</dbReference>
<protein>
    <submittedName>
        <fullName evidence="2">SH3 domain-binding glutamic acid-rich-like protein 3</fullName>
    </submittedName>
</protein>
<dbReference type="GO" id="GO:0005737">
    <property type="term" value="C:cytoplasm"/>
    <property type="evidence" value="ECO:0007669"/>
    <property type="project" value="TreeGrafter"/>
</dbReference>
<dbReference type="Pfam" id="PF04908">
    <property type="entry name" value="SH3BGR"/>
    <property type="match status" value="1"/>
</dbReference>